<gene>
    <name evidence="1" type="ORF">MJ1_0493</name>
</gene>
<name>A0A915SIH8_9ARCH</name>
<sequence>MVALDNLDKKLEESSNYDNYIRFIREYVNGDFRSASYLAVGREYSTTISKSSILPLQYLPFYKNFIEEIRFSGDLTEVLEKHPEKILMVFHTKTEKEIIYEKDILKGRNDIYLSSLQNRTKLPESTILTKTSAQDGNTQDEREKKLSELRYYVELPNIYLEKNIKKIEKNHTGPIYIPTIFAVHLLLSFEQYFPKILYISKPYYQENPFASTPFYGCGGPYEIVKKPISISENYLSHLTLLSIVRHPTFEPYILGLSYKFELDKEAINKIKIEEKIDNIIGKATEFIDKTLKSIINMKFVPSDVGPYQITFNGREPIFIDIAPGFGVAINQGGLKALVENAYNELLDADKFEILKRCEIKDNYIVCKDNIFNTKTPYNLGEKIKNGIDIKGYMDMVDSLDEDEFEKITSNILKIHKLYAKEYKQF</sequence>
<organism evidence="1 2">
    <name type="scientific">Nanobdella aerobiophila</name>
    <dbReference type="NCBI Taxonomy" id="2586965"/>
    <lineage>
        <taxon>Archaea</taxon>
        <taxon>Nanobdellota</taxon>
        <taxon>Nanobdellia</taxon>
        <taxon>Nanobdellales</taxon>
        <taxon>Nanobdellaceae</taxon>
        <taxon>Nanobdella</taxon>
    </lineage>
</organism>
<dbReference type="AlphaFoldDB" id="A0A915SIH8"/>
<reference evidence="2" key="1">
    <citation type="journal article" date="2022" name="Int. J. Syst. Evol. Microbiol.">
        <title>Nanobdella aerobiophila gen. nov., sp. nov., a thermoacidophilic, obligate ectosymbiotic archaeon, and proposal of Nanobdellaceae fam. nov., Nanobdellales ord. nov. and Nanobdellia class. nov.</title>
        <authorList>
            <person name="Kato S."/>
            <person name="Ogasawara A."/>
            <person name="Itoh T."/>
            <person name="Sakai H.D."/>
            <person name="Shimizu M."/>
            <person name="Yuki M."/>
            <person name="Kaneko M."/>
            <person name="Takashina T."/>
            <person name="Ohkuma M."/>
        </authorList>
    </citation>
    <scope>NUCLEOTIDE SEQUENCE [LARGE SCALE GENOMIC DNA]</scope>
    <source>
        <strain evidence="2">MJ1</strain>
    </source>
</reference>
<keyword evidence="2" id="KW-1185">Reference proteome</keyword>
<dbReference type="KEGG" id="naer:MJ1_0493"/>
<accession>A0A915SIH8</accession>
<evidence type="ECO:0000313" key="2">
    <source>
        <dbReference type="Proteomes" id="UP001055553"/>
    </source>
</evidence>
<dbReference type="GeneID" id="74568440"/>
<dbReference type="RefSeq" id="WP_258392962.1">
    <property type="nucleotide sequence ID" value="NZ_AP019769.1"/>
</dbReference>
<protein>
    <submittedName>
        <fullName evidence="1">Uncharacterized protein</fullName>
    </submittedName>
</protein>
<proteinExistence type="predicted"/>
<evidence type="ECO:0000313" key="1">
    <source>
        <dbReference type="EMBL" id="BBL45647.1"/>
    </source>
</evidence>
<dbReference type="EMBL" id="AP019769">
    <property type="protein sequence ID" value="BBL45647.1"/>
    <property type="molecule type" value="Genomic_DNA"/>
</dbReference>
<dbReference type="Proteomes" id="UP001055553">
    <property type="component" value="Chromosome"/>
</dbReference>